<dbReference type="InParanoid" id="M1B544"/>
<organism evidence="1 2">
    <name type="scientific">Solanum tuberosum</name>
    <name type="common">Potato</name>
    <dbReference type="NCBI Taxonomy" id="4113"/>
    <lineage>
        <taxon>Eukaryota</taxon>
        <taxon>Viridiplantae</taxon>
        <taxon>Streptophyta</taxon>
        <taxon>Embryophyta</taxon>
        <taxon>Tracheophyta</taxon>
        <taxon>Spermatophyta</taxon>
        <taxon>Magnoliopsida</taxon>
        <taxon>eudicotyledons</taxon>
        <taxon>Gunneridae</taxon>
        <taxon>Pentapetalae</taxon>
        <taxon>asterids</taxon>
        <taxon>lamiids</taxon>
        <taxon>Solanales</taxon>
        <taxon>Solanaceae</taxon>
        <taxon>Solanoideae</taxon>
        <taxon>Solaneae</taxon>
        <taxon>Solanum</taxon>
    </lineage>
</organism>
<accession>M1B544</accession>
<dbReference type="OMA" id="GAPPNKD"/>
<reference evidence="2" key="1">
    <citation type="journal article" date="2011" name="Nature">
        <title>Genome sequence and analysis of the tuber crop potato.</title>
        <authorList>
            <consortium name="The Potato Genome Sequencing Consortium"/>
        </authorList>
    </citation>
    <scope>NUCLEOTIDE SEQUENCE [LARGE SCALE GENOMIC DNA]</scope>
    <source>
        <strain evidence="2">cv. DM1-3 516 R44</strain>
    </source>
</reference>
<evidence type="ECO:0000313" key="1">
    <source>
        <dbReference type="EnsemblPlants" id="PGSC0003DMT400037284"/>
    </source>
</evidence>
<name>M1B544_SOLTU</name>
<dbReference type="STRING" id="4113.M1B544"/>
<protein>
    <submittedName>
        <fullName evidence="1">Cell differentiation protein rcd1</fullName>
    </submittedName>
</protein>
<dbReference type="Gramene" id="RHC10H1G0266.2.1">
    <property type="protein sequence ID" value="RHC10H1G0266.2.1.cds.1"/>
    <property type="gene ID" value="RHC10H1G0266.2"/>
</dbReference>
<dbReference type="Proteomes" id="UP000011115">
    <property type="component" value="Unassembled WGS sequence"/>
</dbReference>
<dbReference type="Gramene" id="PGSC0003DMT400037284">
    <property type="protein sequence ID" value="PGSC0003DMT400037284"/>
    <property type="gene ID" value="PGSC0003DMG400014385"/>
</dbReference>
<evidence type="ECO:0000313" key="2">
    <source>
        <dbReference type="Proteomes" id="UP000011115"/>
    </source>
</evidence>
<sequence>MANLPQSFSVGVGSFGEGDGMSSLSFGAGAPPNKDRKMQSAEQLVFVLYNPNLRENTLQELFKVFILHTLEVYSDILD</sequence>
<dbReference type="EnsemblPlants" id="PGSC0003DMT400037284">
    <property type="protein sequence ID" value="PGSC0003DMT400037284"/>
    <property type="gene ID" value="PGSC0003DMG400014385"/>
</dbReference>
<keyword evidence="2" id="KW-1185">Reference proteome</keyword>
<proteinExistence type="predicted"/>
<dbReference type="PaxDb" id="4113-PGSC0003DMT400037284"/>
<reference evidence="1" key="2">
    <citation type="submission" date="2015-06" db="UniProtKB">
        <authorList>
            <consortium name="EnsemblPlants"/>
        </authorList>
    </citation>
    <scope>IDENTIFICATION</scope>
    <source>
        <strain evidence="1">DM1-3 516 R44</strain>
    </source>
</reference>
<dbReference type="HOGENOM" id="CLU_2709665_0_0_1"/>
<dbReference type="AlphaFoldDB" id="M1B544"/>